<keyword evidence="1 2" id="KW-0694">RNA-binding</keyword>
<organism evidence="5 6">
    <name type="scientific">Hemibagrus guttatus</name>
    <dbReference type="NCBI Taxonomy" id="175788"/>
    <lineage>
        <taxon>Eukaryota</taxon>
        <taxon>Metazoa</taxon>
        <taxon>Chordata</taxon>
        <taxon>Craniata</taxon>
        <taxon>Vertebrata</taxon>
        <taxon>Euteleostomi</taxon>
        <taxon>Actinopterygii</taxon>
        <taxon>Neopterygii</taxon>
        <taxon>Teleostei</taxon>
        <taxon>Ostariophysi</taxon>
        <taxon>Siluriformes</taxon>
        <taxon>Bagridae</taxon>
        <taxon>Hemibagrus</taxon>
    </lineage>
</organism>
<dbReference type="InterPro" id="IPR000504">
    <property type="entry name" value="RRM_dom"/>
</dbReference>
<dbReference type="SUPFAM" id="SSF54928">
    <property type="entry name" value="RNA-binding domain, RBD"/>
    <property type="match status" value="1"/>
</dbReference>
<reference evidence="5" key="1">
    <citation type="submission" date="2023-06" db="EMBL/GenBank/DDBJ databases">
        <title>Male Hemibagrus guttatus genome.</title>
        <authorList>
            <person name="Bian C."/>
        </authorList>
    </citation>
    <scope>NUCLEOTIDE SEQUENCE</scope>
    <source>
        <strain evidence="5">Male_cb2023</strain>
        <tissue evidence="5">Muscle</tissue>
    </source>
</reference>
<dbReference type="PROSITE" id="PS50102">
    <property type="entry name" value="RRM"/>
    <property type="match status" value="1"/>
</dbReference>
<evidence type="ECO:0000313" key="5">
    <source>
        <dbReference type="EMBL" id="KAK3526327.1"/>
    </source>
</evidence>
<dbReference type="Pfam" id="PF00076">
    <property type="entry name" value="RRM_1"/>
    <property type="match status" value="1"/>
</dbReference>
<evidence type="ECO:0000256" key="2">
    <source>
        <dbReference type="PROSITE-ProRule" id="PRU00176"/>
    </source>
</evidence>
<name>A0AAE0QMV4_9TELE</name>
<dbReference type="Proteomes" id="UP001274896">
    <property type="component" value="Unassembled WGS sequence"/>
</dbReference>
<keyword evidence="6" id="KW-1185">Reference proteome</keyword>
<evidence type="ECO:0000313" key="6">
    <source>
        <dbReference type="Proteomes" id="UP001274896"/>
    </source>
</evidence>
<evidence type="ECO:0000256" key="1">
    <source>
        <dbReference type="ARBA" id="ARBA00022884"/>
    </source>
</evidence>
<dbReference type="InterPro" id="IPR012677">
    <property type="entry name" value="Nucleotide-bd_a/b_plait_sf"/>
</dbReference>
<dbReference type="GO" id="GO:0003723">
    <property type="term" value="F:RNA binding"/>
    <property type="evidence" value="ECO:0007669"/>
    <property type="project" value="UniProtKB-UniRule"/>
</dbReference>
<evidence type="ECO:0000256" key="3">
    <source>
        <dbReference type="SAM" id="MobiDB-lite"/>
    </source>
</evidence>
<dbReference type="Gene3D" id="3.30.70.330">
    <property type="match status" value="1"/>
</dbReference>
<dbReference type="PANTHER" id="PTHR21245">
    <property type="entry name" value="HETEROGENEOUS NUCLEAR RIBONUCLEOPROTEIN"/>
    <property type="match status" value="1"/>
</dbReference>
<protein>
    <recommendedName>
        <fullName evidence="4">RRM domain-containing protein</fullName>
    </recommendedName>
</protein>
<feature type="domain" description="RRM" evidence="4">
    <location>
        <begin position="64"/>
        <end position="142"/>
    </location>
</feature>
<dbReference type="AlphaFoldDB" id="A0AAE0QMV4"/>
<feature type="region of interest" description="Disordered" evidence="3">
    <location>
        <begin position="247"/>
        <end position="266"/>
    </location>
</feature>
<dbReference type="Pfam" id="PF14709">
    <property type="entry name" value="DND1_DSRM"/>
    <property type="match status" value="1"/>
</dbReference>
<gene>
    <name evidence="5" type="ORF">QTP70_024286</name>
</gene>
<evidence type="ECO:0000259" key="4">
    <source>
        <dbReference type="PROSITE" id="PS50102"/>
    </source>
</evidence>
<sequence>MEQNMLQVTIDEKFVCAKMLNPQKLESLEKWLEETNTTLTQINGQRRYGGPPPGWRGPVPGPGCEVFISQIPRDMFEDQLIPLFQSIVPLYEFRLMMNFSGQNRGFAYAKYGDTANAAATIQALNLYPLPSGVRLTVKRSTEKRQLCLGDLPLAMGRSELLSVLRQITDGVEGITMKTTGPIEVTAFVHYSSHYAASMAKKVLLQAFRKLYGISISIRWMSGSGKSRREGHDEKRLLVPSRLNALTPPRFKLSRDPEHPPPLPTPPSTFHPQSFTRAVGGPTPQVMSVMLPAKPRGGVEEPLYDLVLQLRWLCEQHGLGVPIYNMRYDHTGPDGFLYFSYRVVVPGLAVPFCGVTHVLPSTCGNMEAEVQRAAAKQVFGALWKARNL</sequence>
<comment type="caution">
    <text evidence="5">The sequence shown here is derived from an EMBL/GenBank/DDBJ whole genome shotgun (WGS) entry which is preliminary data.</text>
</comment>
<dbReference type="EMBL" id="JAUCMX010000013">
    <property type="protein sequence ID" value="KAK3526327.1"/>
    <property type="molecule type" value="Genomic_DNA"/>
</dbReference>
<accession>A0AAE0QMV4</accession>
<proteinExistence type="predicted"/>
<dbReference type="SMART" id="SM00360">
    <property type="entry name" value="RRM"/>
    <property type="match status" value="1"/>
</dbReference>
<dbReference type="InterPro" id="IPR035979">
    <property type="entry name" value="RBD_domain_sf"/>
</dbReference>